<gene>
    <name evidence="3" type="ORF">AB1Y20_022303</name>
</gene>
<feature type="domain" description="DUF6816" evidence="2">
    <location>
        <begin position="63"/>
        <end position="293"/>
    </location>
</feature>
<name>A0AB34JIJ5_PRYPA</name>
<sequence>MKPLSRHSLRASLLAPLLASIASLAPRPSSGAPRVFPGAGSVPLSERLRSRDAAALSKTAFNFAPPEAIFPSWLAGEWHASLSFDGYELPVKDLVSREALFAEPTVPGFQKCSIAFLPDVGREGVAFPMRWAEDAAGAVREDRAANLRAAIRGGLGYDAVERVEYKEDPMIPNPFGVNPNRLAIVFASGLTLNAERIELFVNSRETQEVSSDLFLMSESVRQVTFSASRTSVARQVSGEYAHYFTFKRLADGSVTGNILTAAYADPLQQERFFIKVGPRPLIIFSHRLRLQRSS</sequence>
<dbReference type="Pfam" id="PF20670">
    <property type="entry name" value="DUF6816"/>
    <property type="match status" value="1"/>
</dbReference>
<dbReference type="Proteomes" id="UP001515480">
    <property type="component" value="Unassembled WGS sequence"/>
</dbReference>
<organism evidence="3 4">
    <name type="scientific">Prymnesium parvum</name>
    <name type="common">Toxic golden alga</name>
    <dbReference type="NCBI Taxonomy" id="97485"/>
    <lineage>
        <taxon>Eukaryota</taxon>
        <taxon>Haptista</taxon>
        <taxon>Haptophyta</taxon>
        <taxon>Prymnesiophyceae</taxon>
        <taxon>Prymnesiales</taxon>
        <taxon>Prymnesiaceae</taxon>
        <taxon>Prymnesium</taxon>
    </lineage>
</organism>
<evidence type="ECO:0000256" key="1">
    <source>
        <dbReference type="SAM" id="SignalP"/>
    </source>
</evidence>
<reference evidence="3 4" key="1">
    <citation type="journal article" date="2024" name="Science">
        <title>Giant polyketide synthase enzymes in the biosynthesis of giant marine polyether toxins.</title>
        <authorList>
            <person name="Fallon T.R."/>
            <person name="Shende V.V."/>
            <person name="Wierzbicki I.H."/>
            <person name="Pendleton A.L."/>
            <person name="Watervoot N.F."/>
            <person name="Auber R.P."/>
            <person name="Gonzalez D.J."/>
            <person name="Wisecaver J.H."/>
            <person name="Moore B.S."/>
        </authorList>
    </citation>
    <scope>NUCLEOTIDE SEQUENCE [LARGE SCALE GENOMIC DNA]</scope>
    <source>
        <strain evidence="3 4">12B1</strain>
    </source>
</reference>
<feature type="chain" id="PRO_5044258489" description="DUF6816 domain-containing protein" evidence="1">
    <location>
        <begin position="32"/>
        <end position="294"/>
    </location>
</feature>
<accession>A0AB34JIJ5</accession>
<protein>
    <recommendedName>
        <fullName evidence="2">DUF6816 domain-containing protein</fullName>
    </recommendedName>
</protein>
<keyword evidence="4" id="KW-1185">Reference proteome</keyword>
<evidence type="ECO:0000313" key="4">
    <source>
        <dbReference type="Proteomes" id="UP001515480"/>
    </source>
</evidence>
<evidence type="ECO:0000313" key="3">
    <source>
        <dbReference type="EMBL" id="KAL1520735.1"/>
    </source>
</evidence>
<evidence type="ECO:0000259" key="2">
    <source>
        <dbReference type="Pfam" id="PF20670"/>
    </source>
</evidence>
<proteinExistence type="predicted"/>
<comment type="caution">
    <text evidence="3">The sequence shown here is derived from an EMBL/GenBank/DDBJ whole genome shotgun (WGS) entry which is preliminary data.</text>
</comment>
<dbReference type="EMBL" id="JBGBPQ010000008">
    <property type="protein sequence ID" value="KAL1520735.1"/>
    <property type="molecule type" value="Genomic_DNA"/>
</dbReference>
<dbReference type="InterPro" id="IPR049213">
    <property type="entry name" value="DUF6816"/>
</dbReference>
<keyword evidence="1" id="KW-0732">Signal</keyword>
<dbReference type="AlphaFoldDB" id="A0AB34JIJ5"/>
<feature type="signal peptide" evidence="1">
    <location>
        <begin position="1"/>
        <end position="31"/>
    </location>
</feature>